<keyword evidence="2" id="KW-1185">Reference proteome</keyword>
<evidence type="ECO:0000313" key="1">
    <source>
        <dbReference type="EnsemblMetazoa" id="PPA38241.1"/>
    </source>
</evidence>
<dbReference type="EnsemblMetazoa" id="PPA38241.1">
    <property type="protein sequence ID" value="PPA38241.1"/>
    <property type="gene ID" value="WBGene00276610"/>
</dbReference>
<reference evidence="2" key="1">
    <citation type="journal article" date="2008" name="Nat. Genet.">
        <title>The Pristionchus pacificus genome provides a unique perspective on nematode lifestyle and parasitism.</title>
        <authorList>
            <person name="Dieterich C."/>
            <person name="Clifton S.W."/>
            <person name="Schuster L.N."/>
            <person name="Chinwalla A."/>
            <person name="Delehaunty K."/>
            <person name="Dinkelacker I."/>
            <person name="Fulton L."/>
            <person name="Fulton R."/>
            <person name="Godfrey J."/>
            <person name="Minx P."/>
            <person name="Mitreva M."/>
            <person name="Roeseler W."/>
            <person name="Tian H."/>
            <person name="Witte H."/>
            <person name="Yang S.P."/>
            <person name="Wilson R.K."/>
            <person name="Sommer R.J."/>
        </authorList>
    </citation>
    <scope>NUCLEOTIDE SEQUENCE [LARGE SCALE GENOMIC DNA]</scope>
    <source>
        <strain evidence="2">PS312</strain>
    </source>
</reference>
<proteinExistence type="predicted"/>
<protein>
    <submittedName>
        <fullName evidence="1">Uncharacterized protein</fullName>
    </submittedName>
</protein>
<evidence type="ECO:0000313" key="2">
    <source>
        <dbReference type="Proteomes" id="UP000005239"/>
    </source>
</evidence>
<sequence>MVFIRTITPAYSNYPLLFEPSTDLTLYATRYHTVCLTSLTQVLLLNTIERGNVVSHESEGAVAHYKFTNNRPSFSYVSSLYLFCI</sequence>
<reference evidence="1" key="2">
    <citation type="submission" date="2022-06" db="UniProtKB">
        <authorList>
            <consortium name="EnsemblMetazoa"/>
        </authorList>
    </citation>
    <scope>IDENTIFICATION</scope>
    <source>
        <strain evidence="1">PS312</strain>
    </source>
</reference>
<name>A0A8R1YY49_PRIPA</name>
<dbReference type="Proteomes" id="UP000005239">
    <property type="component" value="Unassembled WGS sequence"/>
</dbReference>
<accession>A0A8R1YY49</accession>
<organism evidence="1 2">
    <name type="scientific">Pristionchus pacificus</name>
    <name type="common">Parasitic nematode worm</name>
    <dbReference type="NCBI Taxonomy" id="54126"/>
    <lineage>
        <taxon>Eukaryota</taxon>
        <taxon>Metazoa</taxon>
        <taxon>Ecdysozoa</taxon>
        <taxon>Nematoda</taxon>
        <taxon>Chromadorea</taxon>
        <taxon>Rhabditida</taxon>
        <taxon>Rhabditina</taxon>
        <taxon>Diplogasteromorpha</taxon>
        <taxon>Diplogasteroidea</taxon>
        <taxon>Neodiplogasteridae</taxon>
        <taxon>Pristionchus</taxon>
    </lineage>
</organism>
<dbReference type="AlphaFoldDB" id="A0A8R1YY49"/>
<gene>
    <name evidence="1" type="primary">WBGene00276610</name>
</gene>